<dbReference type="Pfam" id="PF00005">
    <property type="entry name" value="ABC_tran"/>
    <property type="match status" value="1"/>
</dbReference>
<dbReference type="InterPro" id="IPR017871">
    <property type="entry name" value="ABC_transporter-like_CS"/>
</dbReference>
<dbReference type="InterPro" id="IPR013611">
    <property type="entry name" value="Transp-assoc_OB_typ2"/>
</dbReference>
<dbReference type="RefSeq" id="WP_168773988.1">
    <property type="nucleotide sequence ID" value="NZ_JAABNR010000005.1"/>
</dbReference>
<feature type="compositionally biased region" description="Polar residues" evidence="5">
    <location>
        <begin position="304"/>
        <end position="314"/>
    </location>
</feature>
<dbReference type="EMBL" id="JAABNR010000005">
    <property type="protein sequence ID" value="NBZ87170.1"/>
    <property type="molecule type" value="Genomic_DNA"/>
</dbReference>
<dbReference type="GO" id="GO:0016887">
    <property type="term" value="F:ATP hydrolysis activity"/>
    <property type="evidence" value="ECO:0007669"/>
    <property type="project" value="InterPro"/>
</dbReference>
<dbReference type="InterPro" id="IPR003439">
    <property type="entry name" value="ABC_transporter-like_ATP-bd"/>
</dbReference>
<dbReference type="Proteomes" id="UP001193501">
    <property type="component" value="Unassembled WGS sequence"/>
</dbReference>
<dbReference type="PANTHER" id="PTHR43875">
    <property type="entry name" value="MALTODEXTRIN IMPORT ATP-BINDING PROTEIN MSMX"/>
    <property type="match status" value="1"/>
</dbReference>
<keyword evidence="8" id="KW-1185">Reference proteome</keyword>
<feature type="region of interest" description="Disordered" evidence="5">
    <location>
        <begin position="299"/>
        <end position="326"/>
    </location>
</feature>
<dbReference type="InterPro" id="IPR047641">
    <property type="entry name" value="ABC_transpr_MalK/UgpC-like"/>
</dbReference>
<dbReference type="InterPro" id="IPR003593">
    <property type="entry name" value="AAA+_ATPase"/>
</dbReference>
<dbReference type="GO" id="GO:0055052">
    <property type="term" value="C:ATP-binding cassette (ABC) transporter complex, substrate-binding subunit-containing"/>
    <property type="evidence" value="ECO:0007669"/>
    <property type="project" value="TreeGrafter"/>
</dbReference>
<evidence type="ECO:0000256" key="5">
    <source>
        <dbReference type="SAM" id="MobiDB-lite"/>
    </source>
</evidence>
<dbReference type="InterPro" id="IPR008995">
    <property type="entry name" value="Mo/tungstate-bd_C_term_dom"/>
</dbReference>
<keyword evidence="2" id="KW-0813">Transport</keyword>
<dbReference type="AlphaFoldDB" id="A0AAE5BRZ3"/>
<comment type="caution">
    <text evidence="7">The sequence shown here is derived from an EMBL/GenBank/DDBJ whole genome shotgun (WGS) entry which is preliminary data.</text>
</comment>
<dbReference type="GO" id="GO:0005524">
    <property type="term" value="F:ATP binding"/>
    <property type="evidence" value="ECO:0007669"/>
    <property type="project" value="UniProtKB-KW"/>
</dbReference>
<protein>
    <submittedName>
        <fullName evidence="7">ATP-binding cassette domain-containing protein</fullName>
    </submittedName>
</protein>
<reference evidence="7" key="1">
    <citation type="submission" date="2020-01" db="EMBL/GenBank/DDBJ databases">
        <authorList>
            <person name="Chen W.-M."/>
        </authorList>
    </citation>
    <scope>NUCLEOTIDE SEQUENCE</scope>
    <source>
        <strain evidence="7">CYK-10</strain>
    </source>
</reference>
<dbReference type="GO" id="GO:0140359">
    <property type="term" value="F:ABC-type transporter activity"/>
    <property type="evidence" value="ECO:0007669"/>
    <property type="project" value="UniProtKB-ARBA"/>
</dbReference>
<organism evidence="7 8">
    <name type="scientific">Stagnihabitans tardus</name>
    <dbReference type="NCBI Taxonomy" id="2699202"/>
    <lineage>
        <taxon>Bacteria</taxon>
        <taxon>Pseudomonadati</taxon>
        <taxon>Pseudomonadota</taxon>
        <taxon>Alphaproteobacteria</taxon>
        <taxon>Rhodobacterales</taxon>
        <taxon>Paracoccaceae</taxon>
        <taxon>Stagnihabitans</taxon>
    </lineage>
</organism>
<keyword evidence="4 7" id="KW-0067">ATP-binding</keyword>
<dbReference type="SMART" id="SM00382">
    <property type="entry name" value="AAA"/>
    <property type="match status" value="1"/>
</dbReference>
<dbReference type="InterPro" id="IPR012340">
    <property type="entry name" value="NA-bd_OB-fold"/>
</dbReference>
<evidence type="ECO:0000256" key="1">
    <source>
        <dbReference type="ARBA" id="ARBA00005417"/>
    </source>
</evidence>
<keyword evidence="3" id="KW-0547">Nucleotide-binding</keyword>
<evidence type="ECO:0000256" key="4">
    <source>
        <dbReference type="ARBA" id="ARBA00022840"/>
    </source>
</evidence>
<sequence length="326" mass="35299">MASIEFRNVCKSFGTVKAVVDASFKVEDNAFFCLFGPPLSGKTTILRLILGLETPDSGEILIDGKPALGVAERNVAMVFQNLALFPHMTARDNIRFPLVERRQPEAQIAPRVASVAEKLHITHILHKHPGQLSGGERQRVAIARALVRDPAAYLMDDPISALDARLREEARVELKRIQREAGRTLVYVTHDQEEAMSVADQMAVLDQGRIVQIGTPSELYDRPQTPYVARLLGSPPMNLSTSGAFGPGQVGIRPEDLTVTQSDTGAALITGVEPLGGYTVLTLAQGPETFRALLRGQPEVSPGTRATLSATKTHPFTADGHRQTGA</sequence>
<gene>
    <name evidence="7" type="ORF">GV832_06215</name>
</gene>
<proteinExistence type="inferred from homology"/>
<evidence type="ECO:0000313" key="7">
    <source>
        <dbReference type="EMBL" id="NBZ87170.1"/>
    </source>
</evidence>
<dbReference type="Gene3D" id="2.40.50.140">
    <property type="entry name" value="Nucleic acid-binding proteins"/>
    <property type="match status" value="1"/>
</dbReference>
<dbReference type="Pfam" id="PF08402">
    <property type="entry name" value="TOBE_2"/>
    <property type="match status" value="1"/>
</dbReference>
<evidence type="ECO:0000259" key="6">
    <source>
        <dbReference type="PROSITE" id="PS50893"/>
    </source>
</evidence>
<dbReference type="FunFam" id="3.40.50.300:FF:000042">
    <property type="entry name" value="Maltose/maltodextrin ABC transporter, ATP-binding protein"/>
    <property type="match status" value="1"/>
</dbReference>
<dbReference type="PANTHER" id="PTHR43875:SF1">
    <property type="entry name" value="OSMOPROTECTIVE COMPOUNDS UPTAKE ATP-BINDING PROTEIN GGTA"/>
    <property type="match status" value="1"/>
</dbReference>
<dbReference type="Gene3D" id="2.40.50.100">
    <property type="match status" value="1"/>
</dbReference>
<evidence type="ECO:0000256" key="2">
    <source>
        <dbReference type="ARBA" id="ARBA00022448"/>
    </source>
</evidence>
<feature type="domain" description="ABC transporter" evidence="6">
    <location>
        <begin position="4"/>
        <end position="232"/>
    </location>
</feature>
<dbReference type="PROSITE" id="PS50893">
    <property type="entry name" value="ABC_TRANSPORTER_2"/>
    <property type="match status" value="1"/>
</dbReference>
<dbReference type="InterPro" id="IPR027417">
    <property type="entry name" value="P-loop_NTPase"/>
</dbReference>
<dbReference type="SUPFAM" id="SSF50331">
    <property type="entry name" value="MOP-like"/>
    <property type="match status" value="1"/>
</dbReference>
<dbReference type="SUPFAM" id="SSF52540">
    <property type="entry name" value="P-loop containing nucleoside triphosphate hydrolases"/>
    <property type="match status" value="1"/>
</dbReference>
<comment type="similarity">
    <text evidence="1">Belongs to the ABC transporter superfamily.</text>
</comment>
<accession>A0AAE5BRZ3</accession>
<name>A0AAE5BRZ3_9RHOB</name>
<evidence type="ECO:0000256" key="3">
    <source>
        <dbReference type="ARBA" id="ARBA00022741"/>
    </source>
</evidence>
<dbReference type="PROSITE" id="PS00211">
    <property type="entry name" value="ABC_TRANSPORTER_1"/>
    <property type="match status" value="1"/>
</dbReference>
<evidence type="ECO:0000313" key="8">
    <source>
        <dbReference type="Proteomes" id="UP001193501"/>
    </source>
</evidence>
<dbReference type="Gene3D" id="3.40.50.300">
    <property type="entry name" value="P-loop containing nucleotide triphosphate hydrolases"/>
    <property type="match status" value="1"/>
</dbReference>